<gene>
    <name evidence="6" type="ORF">ZOSMA_56G01460</name>
</gene>
<accession>A0A0K9NXY9</accession>
<dbReference type="InterPro" id="IPR018247">
    <property type="entry name" value="EF_Hand_1_Ca_BS"/>
</dbReference>
<feature type="compositionally biased region" description="Low complexity" evidence="4">
    <location>
        <begin position="1"/>
        <end position="16"/>
    </location>
</feature>
<protein>
    <recommendedName>
        <fullName evidence="5">EF-hand domain-containing protein</fullName>
    </recommendedName>
</protein>
<dbReference type="STRING" id="29655.A0A0K9NXY9"/>
<dbReference type="Gene3D" id="1.10.238.10">
    <property type="entry name" value="EF-hand"/>
    <property type="match status" value="2"/>
</dbReference>
<name>A0A0K9NXY9_ZOSMR</name>
<keyword evidence="7" id="KW-1185">Reference proteome</keyword>
<feature type="domain" description="EF-hand" evidence="5">
    <location>
        <begin position="161"/>
        <end position="196"/>
    </location>
</feature>
<feature type="region of interest" description="Disordered" evidence="4">
    <location>
        <begin position="1"/>
        <end position="46"/>
    </location>
</feature>
<evidence type="ECO:0000313" key="7">
    <source>
        <dbReference type="Proteomes" id="UP000036987"/>
    </source>
</evidence>
<evidence type="ECO:0000256" key="1">
    <source>
        <dbReference type="ARBA" id="ARBA00022723"/>
    </source>
</evidence>
<keyword evidence="2" id="KW-0677">Repeat</keyword>
<dbReference type="Pfam" id="PF13499">
    <property type="entry name" value="EF-hand_7"/>
    <property type="match status" value="1"/>
</dbReference>
<dbReference type="EMBL" id="LFYR01001565">
    <property type="protein sequence ID" value="KMZ60912.1"/>
    <property type="molecule type" value="Genomic_DNA"/>
</dbReference>
<dbReference type="SMART" id="SM00054">
    <property type="entry name" value="EFh"/>
    <property type="match status" value="2"/>
</dbReference>
<comment type="caution">
    <text evidence="6">The sequence shown here is derived from an EMBL/GenBank/DDBJ whole genome shotgun (WGS) entry which is preliminary data.</text>
</comment>
<keyword evidence="1" id="KW-0479">Metal-binding</keyword>
<keyword evidence="3" id="KW-0106">Calcium</keyword>
<dbReference type="Proteomes" id="UP000036987">
    <property type="component" value="Unassembled WGS sequence"/>
</dbReference>
<dbReference type="InterPro" id="IPR039647">
    <property type="entry name" value="EF_hand_pair_protein_CML-like"/>
</dbReference>
<dbReference type="InterPro" id="IPR002048">
    <property type="entry name" value="EF_hand_dom"/>
</dbReference>
<evidence type="ECO:0000313" key="6">
    <source>
        <dbReference type="EMBL" id="KMZ60912.1"/>
    </source>
</evidence>
<evidence type="ECO:0000259" key="5">
    <source>
        <dbReference type="PROSITE" id="PS50222"/>
    </source>
</evidence>
<dbReference type="AlphaFoldDB" id="A0A0K9NXY9"/>
<proteinExistence type="predicted"/>
<sequence length="199" mass="21553">MRLFPSFSFNSSSSTSRTCGGNITNDKKKSKKETKAQNRRHRTPLSPIIIPDSDCSSSLSFSSLSSLQTPIPDKISREEIELVLRRLGGEGCDTEAEISAMIAEADRGDGDGLISVDWFTGFPGDQDELRVAFAVFDTNGDGKISAEELHDAFAMLGDGNCKVEDCQKMIGGVDSDGDGFVSFGDFVRMMAMENQSVIT</sequence>
<organism evidence="6 7">
    <name type="scientific">Zostera marina</name>
    <name type="common">Eelgrass</name>
    <dbReference type="NCBI Taxonomy" id="29655"/>
    <lineage>
        <taxon>Eukaryota</taxon>
        <taxon>Viridiplantae</taxon>
        <taxon>Streptophyta</taxon>
        <taxon>Embryophyta</taxon>
        <taxon>Tracheophyta</taxon>
        <taxon>Spermatophyta</taxon>
        <taxon>Magnoliopsida</taxon>
        <taxon>Liliopsida</taxon>
        <taxon>Zosteraceae</taxon>
        <taxon>Zostera</taxon>
    </lineage>
</organism>
<dbReference type="FunFam" id="1.10.238.10:FF:000001">
    <property type="entry name" value="Calmodulin 1"/>
    <property type="match status" value="1"/>
</dbReference>
<feature type="domain" description="EF-hand" evidence="5">
    <location>
        <begin position="124"/>
        <end position="159"/>
    </location>
</feature>
<dbReference type="InterPro" id="IPR011992">
    <property type="entry name" value="EF-hand-dom_pair"/>
</dbReference>
<dbReference type="OrthoDB" id="26525at2759"/>
<dbReference type="CDD" id="cd00051">
    <property type="entry name" value="EFh"/>
    <property type="match status" value="1"/>
</dbReference>
<reference evidence="7" key="1">
    <citation type="journal article" date="2016" name="Nature">
        <title>The genome of the seagrass Zostera marina reveals angiosperm adaptation to the sea.</title>
        <authorList>
            <person name="Olsen J.L."/>
            <person name="Rouze P."/>
            <person name="Verhelst B."/>
            <person name="Lin Y.-C."/>
            <person name="Bayer T."/>
            <person name="Collen J."/>
            <person name="Dattolo E."/>
            <person name="De Paoli E."/>
            <person name="Dittami S."/>
            <person name="Maumus F."/>
            <person name="Michel G."/>
            <person name="Kersting A."/>
            <person name="Lauritano C."/>
            <person name="Lohaus R."/>
            <person name="Toepel M."/>
            <person name="Tonon T."/>
            <person name="Vanneste K."/>
            <person name="Amirebrahimi M."/>
            <person name="Brakel J."/>
            <person name="Bostroem C."/>
            <person name="Chovatia M."/>
            <person name="Grimwood J."/>
            <person name="Jenkins J.W."/>
            <person name="Jueterbock A."/>
            <person name="Mraz A."/>
            <person name="Stam W.T."/>
            <person name="Tice H."/>
            <person name="Bornberg-Bauer E."/>
            <person name="Green P.J."/>
            <person name="Pearson G.A."/>
            <person name="Procaccini G."/>
            <person name="Duarte C.M."/>
            <person name="Schmutz J."/>
            <person name="Reusch T.B.H."/>
            <person name="Van de Peer Y."/>
        </authorList>
    </citation>
    <scope>NUCLEOTIDE SEQUENCE [LARGE SCALE GENOMIC DNA]</scope>
    <source>
        <strain evidence="7">cv. Finnish</strain>
    </source>
</reference>
<feature type="compositionally biased region" description="Basic residues" evidence="4">
    <location>
        <begin position="28"/>
        <end position="43"/>
    </location>
</feature>
<evidence type="ECO:0000256" key="2">
    <source>
        <dbReference type="ARBA" id="ARBA00022737"/>
    </source>
</evidence>
<evidence type="ECO:0000256" key="4">
    <source>
        <dbReference type="SAM" id="MobiDB-lite"/>
    </source>
</evidence>
<dbReference type="SUPFAM" id="SSF47473">
    <property type="entry name" value="EF-hand"/>
    <property type="match status" value="1"/>
</dbReference>
<evidence type="ECO:0000256" key="3">
    <source>
        <dbReference type="ARBA" id="ARBA00022837"/>
    </source>
</evidence>
<dbReference type="PROSITE" id="PS50222">
    <property type="entry name" value="EF_HAND_2"/>
    <property type="match status" value="2"/>
</dbReference>
<dbReference type="GO" id="GO:0005509">
    <property type="term" value="F:calcium ion binding"/>
    <property type="evidence" value="ECO:0000318"/>
    <property type="project" value="GO_Central"/>
</dbReference>
<dbReference type="PANTHER" id="PTHR10891">
    <property type="entry name" value="EF-HAND CALCIUM-BINDING DOMAIN CONTAINING PROTEIN"/>
    <property type="match status" value="1"/>
</dbReference>
<dbReference type="PROSITE" id="PS00018">
    <property type="entry name" value="EF_HAND_1"/>
    <property type="match status" value="2"/>
</dbReference>